<organism evidence="3 4">
    <name type="scientific">Candidatus Promineifilum breve</name>
    <dbReference type="NCBI Taxonomy" id="1806508"/>
    <lineage>
        <taxon>Bacteria</taxon>
        <taxon>Bacillati</taxon>
        <taxon>Chloroflexota</taxon>
        <taxon>Ardenticatenia</taxon>
        <taxon>Candidatus Promineifilales</taxon>
        <taxon>Candidatus Promineifilaceae</taxon>
        <taxon>Candidatus Promineifilum</taxon>
    </lineage>
</organism>
<dbReference type="KEGG" id="pbf:CFX0092_A2329"/>
<accession>A0A170PHB7</accession>
<evidence type="ECO:0000256" key="1">
    <source>
        <dbReference type="ARBA" id="ARBA00007521"/>
    </source>
</evidence>
<dbReference type="GO" id="GO:0003677">
    <property type="term" value="F:DNA binding"/>
    <property type="evidence" value="ECO:0007669"/>
    <property type="project" value="InterPro"/>
</dbReference>
<evidence type="ECO:0000313" key="4">
    <source>
        <dbReference type="Proteomes" id="UP000215027"/>
    </source>
</evidence>
<dbReference type="Gene3D" id="2.30.30.110">
    <property type="match status" value="1"/>
</dbReference>
<dbReference type="Proteomes" id="UP000215027">
    <property type="component" value="Chromosome I"/>
</dbReference>
<reference evidence="3" key="1">
    <citation type="submission" date="2016-01" db="EMBL/GenBank/DDBJ databases">
        <authorList>
            <person name="Mcilroy J.S."/>
            <person name="Karst M S."/>
            <person name="Albertsen M."/>
        </authorList>
    </citation>
    <scope>NUCLEOTIDE SEQUENCE</scope>
    <source>
        <strain evidence="3">Cfx-K</strain>
    </source>
</reference>
<dbReference type="InterPro" id="IPR011067">
    <property type="entry name" value="Plasmid_toxin/cell-grow_inhib"/>
</dbReference>
<proteinExistence type="inferred from homology"/>
<dbReference type="SUPFAM" id="SSF50118">
    <property type="entry name" value="Cell growth inhibitor/plasmid maintenance toxic component"/>
    <property type="match status" value="1"/>
</dbReference>
<keyword evidence="2" id="KW-1277">Toxin-antitoxin system</keyword>
<dbReference type="RefSeq" id="WP_095043588.1">
    <property type="nucleotide sequence ID" value="NZ_LN890655.1"/>
</dbReference>
<dbReference type="AlphaFoldDB" id="A0A170PHB7"/>
<keyword evidence="4" id="KW-1185">Reference proteome</keyword>
<evidence type="ECO:0000256" key="2">
    <source>
        <dbReference type="ARBA" id="ARBA00022649"/>
    </source>
</evidence>
<name>A0A170PHB7_9CHLR</name>
<protein>
    <recommendedName>
        <fullName evidence="5">Transcriptional modulator of MazE/toxin, MazF</fullName>
    </recommendedName>
</protein>
<dbReference type="InterPro" id="IPR003477">
    <property type="entry name" value="PemK-like"/>
</dbReference>
<dbReference type="Pfam" id="PF02452">
    <property type="entry name" value="PemK_toxin"/>
    <property type="match status" value="1"/>
</dbReference>
<dbReference type="EMBL" id="LN890655">
    <property type="protein sequence ID" value="CUS04207.2"/>
    <property type="molecule type" value="Genomic_DNA"/>
</dbReference>
<comment type="similarity">
    <text evidence="1">Belongs to the PemK/MazF family.</text>
</comment>
<evidence type="ECO:0000313" key="3">
    <source>
        <dbReference type="EMBL" id="CUS04207.2"/>
    </source>
</evidence>
<dbReference type="OrthoDB" id="283685at2"/>
<evidence type="ECO:0008006" key="5">
    <source>
        <dbReference type="Google" id="ProtNLM"/>
    </source>
</evidence>
<sequence length="120" mass="13474">MPTTTTYKQGDVVLAYYPFTDSAEGKQRPALIVSANWYNRSKNKCLLSPITSAIHLSRDADDFLLRGRDYQDAGLLHESIIRCGLLFAVDHQRIVKRLGSLPRGTFDQLLPLFAALFTDS</sequence>
<gene>
    <name evidence="3" type="ORF">CFX0092_A2329</name>
</gene>